<protein>
    <recommendedName>
        <fullName evidence="2">Bifunctional inhibitor/plant lipid transfer protein/seed storage helical domain-containing protein</fullName>
    </recommendedName>
</protein>
<gene>
    <name evidence="4" type="ORF">URODEC1_LOCUS117682</name>
    <name evidence="3" type="ORF">URODEC1_LOCUS6485</name>
</gene>
<dbReference type="AlphaFoldDB" id="A0ABC8VT61"/>
<dbReference type="InterPro" id="IPR016140">
    <property type="entry name" value="Bifunc_inhib/LTP/seed_store"/>
</dbReference>
<dbReference type="Proteomes" id="UP001497457">
    <property type="component" value="Chromosome 10rd"/>
</dbReference>
<feature type="chain" id="PRO_5044721098" description="Bifunctional inhibitor/plant lipid transfer protein/seed storage helical domain-containing protein" evidence="1">
    <location>
        <begin position="27"/>
        <end position="114"/>
    </location>
</feature>
<keyword evidence="5" id="KW-1185">Reference proteome</keyword>
<feature type="signal peptide" evidence="1">
    <location>
        <begin position="1"/>
        <end position="26"/>
    </location>
</feature>
<evidence type="ECO:0000313" key="4">
    <source>
        <dbReference type="EMBL" id="CAL5097500.1"/>
    </source>
</evidence>
<sequence length="114" mass="12713">MSTGAKAVAILLVVVCAFVCNHRADAACTLEQKNEILKNCMVYLQSPWLVRGVPPWYTTNCCISVKKVPDMDMQCIWNLCTQAEKKTILEESLLKLKGHCSLWDTPAGHPHSHS</sequence>
<evidence type="ECO:0000259" key="2">
    <source>
        <dbReference type="Pfam" id="PF14368"/>
    </source>
</evidence>
<evidence type="ECO:0000313" key="3">
    <source>
        <dbReference type="EMBL" id="CAL4896188.1"/>
    </source>
</evidence>
<evidence type="ECO:0000313" key="5">
    <source>
        <dbReference type="Proteomes" id="UP001497457"/>
    </source>
</evidence>
<dbReference type="Proteomes" id="UP001497457">
    <property type="component" value="Chromosome 9rd"/>
</dbReference>
<accession>A0ABC8VT61</accession>
<evidence type="ECO:0000256" key="1">
    <source>
        <dbReference type="SAM" id="SignalP"/>
    </source>
</evidence>
<reference evidence="3" key="1">
    <citation type="submission" date="2024-10" db="EMBL/GenBank/DDBJ databases">
        <authorList>
            <person name="Ryan C."/>
        </authorList>
    </citation>
    <scope>NUCLEOTIDE SEQUENCE [LARGE SCALE GENOMIC DNA]</scope>
</reference>
<keyword evidence="1" id="KW-0732">Signal</keyword>
<dbReference type="Pfam" id="PF14368">
    <property type="entry name" value="LTP_2"/>
    <property type="match status" value="1"/>
</dbReference>
<name>A0ABC8VT61_9POAL</name>
<feature type="domain" description="Bifunctional inhibitor/plant lipid transfer protein/seed storage helical" evidence="2">
    <location>
        <begin position="9"/>
        <end position="105"/>
    </location>
</feature>
<organism evidence="3 5">
    <name type="scientific">Urochloa decumbens</name>
    <dbReference type="NCBI Taxonomy" id="240449"/>
    <lineage>
        <taxon>Eukaryota</taxon>
        <taxon>Viridiplantae</taxon>
        <taxon>Streptophyta</taxon>
        <taxon>Embryophyta</taxon>
        <taxon>Tracheophyta</taxon>
        <taxon>Spermatophyta</taxon>
        <taxon>Magnoliopsida</taxon>
        <taxon>Liliopsida</taxon>
        <taxon>Poales</taxon>
        <taxon>Poaceae</taxon>
        <taxon>PACMAD clade</taxon>
        <taxon>Panicoideae</taxon>
        <taxon>Panicodae</taxon>
        <taxon>Paniceae</taxon>
        <taxon>Melinidinae</taxon>
        <taxon>Urochloa</taxon>
    </lineage>
</organism>
<proteinExistence type="predicted"/>
<dbReference type="EMBL" id="OZ075120">
    <property type="protein sequence ID" value="CAL4896188.1"/>
    <property type="molecule type" value="Genomic_DNA"/>
</dbReference>
<dbReference type="EMBL" id="OZ075119">
    <property type="protein sequence ID" value="CAL5097500.1"/>
    <property type="molecule type" value="Genomic_DNA"/>
</dbReference>